<evidence type="ECO:0000313" key="1">
    <source>
        <dbReference type="EMBL" id="RKR29802.1"/>
    </source>
</evidence>
<dbReference type="AlphaFoldDB" id="A0A495FLG2"/>
<dbReference type="RefSeq" id="WP_120949960.1">
    <property type="nucleotide sequence ID" value="NZ_RBIR01000001.1"/>
</dbReference>
<reference evidence="1 2" key="1">
    <citation type="submission" date="2018-10" db="EMBL/GenBank/DDBJ databases">
        <title>Genomic Encyclopedia of Type Strains, Phase IV (KMG-IV): sequencing the most valuable type-strain genomes for metagenomic binning, comparative biology and taxonomic classification.</title>
        <authorList>
            <person name="Goeker M."/>
        </authorList>
    </citation>
    <scope>NUCLEOTIDE SEQUENCE [LARGE SCALE GENOMIC DNA]</scope>
    <source>
        <strain evidence="1 2">DSM 25586</strain>
    </source>
</reference>
<dbReference type="OrthoDB" id="9912759at2"/>
<comment type="caution">
    <text evidence="1">The sequence shown here is derived from an EMBL/GenBank/DDBJ whole genome shotgun (WGS) entry which is preliminary data.</text>
</comment>
<sequence>MQLSDPEDGHRYVLTFCRSKGQTPAAWREAAERKLTEARGEIHREYSAARCGLRSKPRSSEFDDSYEAGVKAALDVVRRFGFPYADTGTDDDGGTGADE</sequence>
<dbReference type="Proteomes" id="UP000276055">
    <property type="component" value="Unassembled WGS sequence"/>
</dbReference>
<organism evidence="1 2">
    <name type="scientific">Arthrobacter oryzae</name>
    <dbReference type="NCBI Taxonomy" id="409290"/>
    <lineage>
        <taxon>Bacteria</taxon>
        <taxon>Bacillati</taxon>
        <taxon>Actinomycetota</taxon>
        <taxon>Actinomycetes</taxon>
        <taxon>Micrococcales</taxon>
        <taxon>Micrococcaceae</taxon>
        <taxon>Arthrobacter</taxon>
    </lineage>
</organism>
<dbReference type="EMBL" id="RBIR01000001">
    <property type="protein sequence ID" value="RKR29802.1"/>
    <property type="molecule type" value="Genomic_DNA"/>
</dbReference>
<gene>
    <name evidence="1" type="ORF">C8D78_0117</name>
</gene>
<protein>
    <submittedName>
        <fullName evidence="1">Uncharacterized protein</fullName>
    </submittedName>
</protein>
<evidence type="ECO:0000313" key="2">
    <source>
        <dbReference type="Proteomes" id="UP000276055"/>
    </source>
</evidence>
<accession>A0A495FLG2</accession>
<name>A0A495FLG2_9MICC</name>
<proteinExistence type="predicted"/>